<gene>
    <name evidence="2" type="ORF">L1049_003767</name>
</gene>
<proteinExistence type="predicted"/>
<reference evidence="2 3" key="1">
    <citation type="journal article" date="2024" name="Plant J.">
        <title>Genome sequences and population genomics reveal climatic adaptation and genomic divergence between two closely related sweetgum species.</title>
        <authorList>
            <person name="Xu W.Q."/>
            <person name="Ren C.Q."/>
            <person name="Zhang X.Y."/>
            <person name="Comes H.P."/>
            <person name="Liu X.H."/>
            <person name="Li Y.G."/>
            <person name="Kettle C.J."/>
            <person name="Jalonen R."/>
            <person name="Gaisberger H."/>
            <person name="Ma Y.Z."/>
            <person name="Qiu Y.X."/>
        </authorList>
    </citation>
    <scope>NUCLEOTIDE SEQUENCE [LARGE SCALE GENOMIC DNA]</scope>
    <source>
        <strain evidence="2">Hangzhou</strain>
    </source>
</reference>
<accession>A0AAP0RSQ3</accession>
<comment type="caution">
    <text evidence="2">The sequence shown here is derived from an EMBL/GenBank/DDBJ whole genome shotgun (WGS) entry which is preliminary data.</text>
</comment>
<dbReference type="AlphaFoldDB" id="A0AAP0RSQ3"/>
<evidence type="ECO:0000313" key="3">
    <source>
        <dbReference type="Proteomes" id="UP001415857"/>
    </source>
</evidence>
<sequence length="168" mass="18443">MYPRVKVREQEQDDSFSPEDDSSSLLLLKVFESLSVQDCCSPEKGNENDSPPLVTKIPKTRVPNLAMPLNSVSKGASQLPETKKNNKHVVDDAKPNARASSIPRPRAVVSSPDNDGMIGNMNKLISRRPLTLEKQHPIKKSPDQAKVNPGQGSSRKSSEKENWLEGGS</sequence>
<dbReference type="Proteomes" id="UP001415857">
    <property type="component" value="Unassembled WGS sequence"/>
</dbReference>
<keyword evidence="3" id="KW-1185">Reference proteome</keyword>
<organism evidence="2 3">
    <name type="scientific">Liquidambar formosana</name>
    <name type="common">Formosan gum</name>
    <dbReference type="NCBI Taxonomy" id="63359"/>
    <lineage>
        <taxon>Eukaryota</taxon>
        <taxon>Viridiplantae</taxon>
        <taxon>Streptophyta</taxon>
        <taxon>Embryophyta</taxon>
        <taxon>Tracheophyta</taxon>
        <taxon>Spermatophyta</taxon>
        <taxon>Magnoliopsida</taxon>
        <taxon>eudicotyledons</taxon>
        <taxon>Gunneridae</taxon>
        <taxon>Pentapetalae</taxon>
        <taxon>Saxifragales</taxon>
        <taxon>Altingiaceae</taxon>
        <taxon>Liquidambar</taxon>
    </lineage>
</organism>
<dbReference type="PANTHER" id="PTHR38932:SF1">
    <property type="entry name" value="DUF4005 DOMAIN-CONTAINING PROTEIN"/>
    <property type="match status" value="1"/>
</dbReference>
<feature type="compositionally biased region" description="Basic and acidic residues" evidence="1">
    <location>
        <begin position="156"/>
        <end position="168"/>
    </location>
</feature>
<feature type="compositionally biased region" description="Acidic residues" evidence="1">
    <location>
        <begin position="11"/>
        <end position="22"/>
    </location>
</feature>
<feature type="compositionally biased region" description="Basic and acidic residues" evidence="1">
    <location>
        <begin position="130"/>
        <end position="143"/>
    </location>
</feature>
<dbReference type="EMBL" id="JBBPBK010000007">
    <property type="protein sequence ID" value="KAK9280876.1"/>
    <property type="molecule type" value="Genomic_DNA"/>
</dbReference>
<feature type="compositionally biased region" description="Basic and acidic residues" evidence="1">
    <location>
        <begin position="81"/>
        <end position="95"/>
    </location>
</feature>
<feature type="compositionally biased region" description="Basic and acidic residues" evidence="1">
    <location>
        <begin position="1"/>
        <end position="10"/>
    </location>
</feature>
<feature type="region of interest" description="Disordered" evidence="1">
    <location>
        <begin position="1"/>
        <end position="22"/>
    </location>
</feature>
<dbReference type="PANTHER" id="PTHR38932">
    <property type="entry name" value="BNAC03G64660D PROTEIN"/>
    <property type="match status" value="1"/>
</dbReference>
<protein>
    <submittedName>
        <fullName evidence="2">Uncharacterized protein</fullName>
    </submittedName>
</protein>
<name>A0AAP0RSQ3_LIQFO</name>
<evidence type="ECO:0000256" key="1">
    <source>
        <dbReference type="SAM" id="MobiDB-lite"/>
    </source>
</evidence>
<feature type="region of interest" description="Disordered" evidence="1">
    <location>
        <begin position="40"/>
        <end position="168"/>
    </location>
</feature>
<evidence type="ECO:0000313" key="2">
    <source>
        <dbReference type="EMBL" id="KAK9280876.1"/>
    </source>
</evidence>
<feature type="compositionally biased region" description="Polar residues" evidence="1">
    <location>
        <begin position="70"/>
        <end position="80"/>
    </location>
</feature>